<gene>
    <name evidence="1" type="ORF">GWI33_008447</name>
</gene>
<organism evidence="1 2">
    <name type="scientific">Rhynchophorus ferrugineus</name>
    <name type="common">Red palm weevil</name>
    <name type="synonym">Curculio ferrugineus</name>
    <dbReference type="NCBI Taxonomy" id="354439"/>
    <lineage>
        <taxon>Eukaryota</taxon>
        <taxon>Metazoa</taxon>
        <taxon>Ecdysozoa</taxon>
        <taxon>Arthropoda</taxon>
        <taxon>Hexapoda</taxon>
        <taxon>Insecta</taxon>
        <taxon>Pterygota</taxon>
        <taxon>Neoptera</taxon>
        <taxon>Endopterygota</taxon>
        <taxon>Coleoptera</taxon>
        <taxon>Polyphaga</taxon>
        <taxon>Cucujiformia</taxon>
        <taxon>Curculionidae</taxon>
        <taxon>Dryophthorinae</taxon>
        <taxon>Rhynchophorus</taxon>
    </lineage>
</organism>
<accession>A0A834MB27</accession>
<sequence>MAASDGYQITRRLSAKDRNSNQEFLVITGADLCMFPRRLVNGHRKKKNYDPTAANGSIIAMYGFKTMTLNLGLRCDFPWNFVIADVSRPVIAVDFMVHYDLLVDLRNRKLVDTRMSVNGRQPQYENITSIKLKQQFVISRHPAEVPGND</sequence>
<dbReference type="Proteomes" id="UP000625711">
    <property type="component" value="Unassembled WGS sequence"/>
</dbReference>
<evidence type="ECO:0000313" key="1">
    <source>
        <dbReference type="EMBL" id="KAF7278411.1"/>
    </source>
</evidence>
<comment type="caution">
    <text evidence="1">The sequence shown here is derived from an EMBL/GenBank/DDBJ whole genome shotgun (WGS) entry which is preliminary data.</text>
</comment>
<protein>
    <submittedName>
        <fullName evidence="1">Uncharacterized protein</fullName>
    </submittedName>
</protein>
<dbReference type="AlphaFoldDB" id="A0A834MB27"/>
<keyword evidence="2" id="KW-1185">Reference proteome</keyword>
<name>A0A834MB27_RHYFE</name>
<reference evidence="1" key="1">
    <citation type="submission" date="2020-08" db="EMBL/GenBank/DDBJ databases">
        <title>Genome sequencing and assembly of the red palm weevil Rhynchophorus ferrugineus.</title>
        <authorList>
            <person name="Dias G.B."/>
            <person name="Bergman C.M."/>
            <person name="Manee M."/>
        </authorList>
    </citation>
    <scope>NUCLEOTIDE SEQUENCE</scope>
    <source>
        <strain evidence="1">AA-2017</strain>
        <tissue evidence="1">Whole larva</tissue>
    </source>
</reference>
<evidence type="ECO:0000313" key="2">
    <source>
        <dbReference type="Proteomes" id="UP000625711"/>
    </source>
</evidence>
<proteinExistence type="predicted"/>
<dbReference type="EMBL" id="JAACXV010000401">
    <property type="protein sequence ID" value="KAF7278411.1"/>
    <property type="molecule type" value="Genomic_DNA"/>
</dbReference>
<dbReference type="OrthoDB" id="6765241at2759"/>